<dbReference type="eggNOG" id="ENOG502ZB3G">
    <property type="taxonomic scope" value="Bacteria"/>
</dbReference>
<dbReference type="Pfam" id="PF26500">
    <property type="entry name" value="DUF8166"/>
    <property type="match status" value="1"/>
</dbReference>
<sequence>MSEQAIYLGHIVKSNAHCDYVAQLVDRLDVPHPPAPEDYGFGRFVKLEDEQRHWAVGVIYNSQLLNPQFHQLSPRLTSSADTFLSPDLVSETRTLLWIALIGHLVTGAGGTYGQQGMPTLVVPVNTPVWQLTTAEVLAFHRNAEGQAQFRYYAHLLRSTGNYAAPLLAQILETITPLFTGTEQRSLEIISKELAWRHTLGSLR</sequence>
<organism evidence="2 3">
    <name type="scientific">Thermosynechococcus vestitus (strain NIES-2133 / IAM M-273 / BP-1)</name>
    <dbReference type="NCBI Taxonomy" id="197221"/>
    <lineage>
        <taxon>Bacteria</taxon>
        <taxon>Bacillati</taxon>
        <taxon>Cyanobacteriota</taxon>
        <taxon>Cyanophyceae</taxon>
        <taxon>Acaryochloridales</taxon>
        <taxon>Thermosynechococcaceae</taxon>
        <taxon>Thermosynechococcus</taxon>
    </lineage>
</organism>
<accession>Q8DLA3</accession>
<proteinExistence type="predicted"/>
<dbReference type="STRING" id="197221.gene:10747183"/>
<evidence type="ECO:0000313" key="2">
    <source>
        <dbReference type="EMBL" id="BAC08145.1"/>
    </source>
</evidence>
<feature type="domain" description="DUF8166" evidence="1">
    <location>
        <begin position="4"/>
        <end position="199"/>
    </location>
</feature>
<dbReference type="Proteomes" id="UP000000440">
    <property type="component" value="Chromosome"/>
</dbReference>
<dbReference type="RefSeq" id="WP_011056441.1">
    <property type="nucleotide sequence ID" value="NC_004113.1"/>
</dbReference>
<evidence type="ECO:0000259" key="1">
    <source>
        <dbReference type="Pfam" id="PF26500"/>
    </source>
</evidence>
<keyword evidence="3" id="KW-1185">Reference proteome</keyword>
<dbReference type="AlphaFoldDB" id="Q8DLA3"/>
<dbReference type="KEGG" id="tel:tlr0593"/>
<name>Q8DLA3_THEVB</name>
<reference evidence="2 3" key="1">
    <citation type="journal article" date="2002" name="DNA Res.">
        <title>Complete genome structure of the thermophilic cyanobacterium Thermosynechococcus elongatus BP-1.</title>
        <authorList>
            <person name="Nakamura Y."/>
            <person name="Kaneko T."/>
            <person name="Sato S."/>
            <person name="Ikeuchi M."/>
            <person name="Katoh H."/>
            <person name="Sasamoto S."/>
            <person name="Watanabe A."/>
            <person name="Iriguchi M."/>
            <person name="Kawashima K."/>
            <person name="Kimura T."/>
            <person name="Kishida Y."/>
            <person name="Kiyokawa C."/>
            <person name="Kohara M."/>
            <person name="Matsumoto M."/>
            <person name="Matsuno A."/>
            <person name="Nakazaki N."/>
            <person name="Shimpo S."/>
            <person name="Sugimoto M."/>
            <person name="Takeuchi C."/>
            <person name="Yamada M."/>
            <person name="Tabata S."/>
        </authorList>
    </citation>
    <scope>NUCLEOTIDE SEQUENCE [LARGE SCALE GENOMIC DNA]</scope>
    <source>
        <strain evidence="3">IAM M-273 / NIES-2133 / BP-1</strain>
    </source>
</reference>
<dbReference type="EnsemblBacteria" id="BAC08145">
    <property type="protein sequence ID" value="BAC08145"/>
    <property type="gene ID" value="BAC08145"/>
</dbReference>
<dbReference type="InterPro" id="IPR058479">
    <property type="entry name" value="DUF8166"/>
</dbReference>
<evidence type="ECO:0000313" key="3">
    <source>
        <dbReference type="Proteomes" id="UP000000440"/>
    </source>
</evidence>
<gene>
    <name evidence="2" type="ordered locus">tlr0593</name>
</gene>
<protein>
    <submittedName>
        <fullName evidence="2">Tlr0593 protein</fullName>
    </submittedName>
</protein>
<dbReference type="EMBL" id="BA000039">
    <property type="protein sequence ID" value="BAC08145.1"/>
    <property type="molecule type" value="Genomic_DNA"/>
</dbReference>